<protein>
    <recommendedName>
        <fullName evidence="9">Arginine--tRNA ligase</fullName>
        <ecNumber evidence="9">6.1.1.19</ecNumber>
    </recommendedName>
    <alternativeName>
        <fullName evidence="9">Arginyl-tRNA synthetase</fullName>
        <shortName evidence="9">ArgRS</shortName>
    </alternativeName>
</protein>
<dbReference type="EMBL" id="JASJND010000001">
    <property type="protein sequence ID" value="MDJ1113024.1"/>
    <property type="molecule type" value="Genomic_DNA"/>
</dbReference>
<dbReference type="PROSITE" id="PS00178">
    <property type="entry name" value="AA_TRNA_LIGASE_I"/>
    <property type="match status" value="1"/>
</dbReference>
<feature type="short sequence motif" description="'HIGH' region" evidence="9">
    <location>
        <begin position="132"/>
        <end position="142"/>
    </location>
</feature>
<comment type="caution">
    <text evidence="13">The sequence shown here is derived from an EMBL/GenBank/DDBJ whole genome shotgun (WGS) entry which is preliminary data.</text>
</comment>
<keyword evidence="4 9" id="KW-0547">Nucleotide-binding</keyword>
<dbReference type="InterPro" id="IPR014729">
    <property type="entry name" value="Rossmann-like_a/b/a_fold"/>
</dbReference>
<comment type="subunit">
    <text evidence="9">Monomer.</text>
</comment>
<gene>
    <name evidence="9" type="primary">argS</name>
    <name evidence="13" type="ORF">QNI14_01005</name>
</gene>
<evidence type="ECO:0000256" key="4">
    <source>
        <dbReference type="ARBA" id="ARBA00022741"/>
    </source>
</evidence>
<dbReference type="EC" id="6.1.1.19" evidence="9"/>
<keyword evidence="14" id="KW-1185">Reference proteome</keyword>
<dbReference type="PRINTS" id="PR01038">
    <property type="entry name" value="TRNASYNTHARG"/>
</dbReference>
<dbReference type="Proteomes" id="UP001321481">
    <property type="component" value="Unassembled WGS sequence"/>
</dbReference>
<dbReference type="SMART" id="SM01016">
    <property type="entry name" value="Arg_tRNA_synt_N"/>
    <property type="match status" value="1"/>
</dbReference>
<keyword evidence="7 9" id="KW-0030">Aminoacyl-tRNA synthetase</keyword>
<dbReference type="InterPro" id="IPR008909">
    <property type="entry name" value="DALR_anticod-bd"/>
</dbReference>
<dbReference type="PANTHER" id="PTHR11956">
    <property type="entry name" value="ARGINYL-TRNA SYNTHETASE"/>
    <property type="match status" value="1"/>
</dbReference>
<organism evidence="13 14">
    <name type="scientific">Microbacterium dauci</name>
    <dbReference type="NCBI Taxonomy" id="3048008"/>
    <lineage>
        <taxon>Bacteria</taxon>
        <taxon>Bacillati</taxon>
        <taxon>Actinomycetota</taxon>
        <taxon>Actinomycetes</taxon>
        <taxon>Micrococcales</taxon>
        <taxon>Microbacteriaceae</taxon>
        <taxon>Microbacterium</taxon>
    </lineage>
</organism>
<dbReference type="GO" id="GO:0004814">
    <property type="term" value="F:arginine-tRNA ligase activity"/>
    <property type="evidence" value="ECO:0007669"/>
    <property type="project" value="UniProtKB-EC"/>
</dbReference>
<dbReference type="CDD" id="cd00671">
    <property type="entry name" value="ArgRS_core"/>
    <property type="match status" value="1"/>
</dbReference>
<dbReference type="Pfam" id="PF03485">
    <property type="entry name" value="Arg_tRNA_synt_N"/>
    <property type="match status" value="1"/>
</dbReference>
<keyword evidence="3 9" id="KW-0436">Ligase</keyword>
<keyword evidence="6 9" id="KW-0648">Protein biosynthesis</keyword>
<accession>A0ABT6ZA44</accession>
<dbReference type="Gene3D" id="3.30.1360.70">
    <property type="entry name" value="Arginyl tRNA synthetase N-terminal domain"/>
    <property type="match status" value="1"/>
</dbReference>
<comment type="subcellular location">
    <subcellularLocation>
        <location evidence="9">Cytoplasm</location>
    </subcellularLocation>
</comment>
<feature type="domain" description="DALR anticodon binding" evidence="11">
    <location>
        <begin position="434"/>
        <end position="555"/>
    </location>
</feature>
<feature type="domain" description="Arginyl tRNA synthetase N-terminal" evidence="12">
    <location>
        <begin position="4"/>
        <end position="95"/>
    </location>
</feature>
<evidence type="ECO:0000259" key="11">
    <source>
        <dbReference type="SMART" id="SM00836"/>
    </source>
</evidence>
<name>A0ABT6ZA44_9MICO</name>
<dbReference type="Gene3D" id="3.40.50.620">
    <property type="entry name" value="HUPs"/>
    <property type="match status" value="1"/>
</dbReference>
<comment type="catalytic activity">
    <reaction evidence="8 9">
        <text>tRNA(Arg) + L-arginine + ATP = L-arginyl-tRNA(Arg) + AMP + diphosphate</text>
        <dbReference type="Rhea" id="RHEA:20301"/>
        <dbReference type="Rhea" id="RHEA-COMP:9658"/>
        <dbReference type="Rhea" id="RHEA-COMP:9673"/>
        <dbReference type="ChEBI" id="CHEBI:30616"/>
        <dbReference type="ChEBI" id="CHEBI:32682"/>
        <dbReference type="ChEBI" id="CHEBI:33019"/>
        <dbReference type="ChEBI" id="CHEBI:78442"/>
        <dbReference type="ChEBI" id="CHEBI:78513"/>
        <dbReference type="ChEBI" id="CHEBI:456215"/>
        <dbReference type="EC" id="6.1.1.19"/>
    </reaction>
</comment>
<dbReference type="PANTHER" id="PTHR11956:SF5">
    <property type="entry name" value="ARGININE--TRNA LIGASE, CYTOPLASMIC"/>
    <property type="match status" value="1"/>
</dbReference>
<comment type="similarity">
    <text evidence="1 9 10">Belongs to the class-I aminoacyl-tRNA synthetase family.</text>
</comment>
<keyword evidence="2 9" id="KW-0963">Cytoplasm</keyword>
<dbReference type="SUPFAM" id="SSF47323">
    <property type="entry name" value="Anticodon-binding domain of a subclass of class I aminoacyl-tRNA synthetases"/>
    <property type="match status" value="1"/>
</dbReference>
<dbReference type="SMART" id="SM00836">
    <property type="entry name" value="DALR_1"/>
    <property type="match status" value="1"/>
</dbReference>
<dbReference type="InterPro" id="IPR009080">
    <property type="entry name" value="tRNAsynth_Ia_anticodon-bd"/>
</dbReference>
<evidence type="ECO:0000256" key="3">
    <source>
        <dbReference type="ARBA" id="ARBA00022598"/>
    </source>
</evidence>
<evidence type="ECO:0000256" key="7">
    <source>
        <dbReference type="ARBA" id="ARBA00023146"/>
    </source>
</evidence>
<dbReference type="InterPro" id="IPR036695">
    <property type="entry name" value="Arg-tRNA-synth_N_sf"/>
</dbReference>
<evidence type="ECO:0000256" key="5">
    <source>
        <dbReference type="ARBA" id="ARBA00022840"/>
    </source>
</evidence>
<dbReference type="RefSeq" id="WP_283714324.1">
    <property type="nucleotide sequence ID" value="NZ_JASJND010000001.1"/>
</dbReference>
<dbReference type="Gene3D" id="1.10.730.10">
    <property type="entry name" value="Isoleucyl-tRNA Synthetase, Domain 1"/>
    <property type="match status" value="1"/>
</dbReference>
<dbReference type="SUPFAM" id="SSF52374">
    <property type="entry name" value="Nucleotidylyl transferase"/>
    <property type="match status" value="1"/>
</dbReference>
<evidence type="ECO:0000256" key="2">
    <source>
        <dbReference type="ARBA" id="ARBA00022490"/>
    </source>
</evidence>
<sequence>MNPDALSAALLAVIAPLVEARRVGASDGLTAADFPVERPKNRDHGDWASNAALKLSKQVGANPRELAAEIADALGAADGIASVEVAGPGFINIRLDAAAAGALAKTIVEAGAAFGSNRSQDGNSINLEFVSANPTGPMHIGHTRWAALGDAIARLLLASGATLVREFYINDAGAQMERFGRSVLAAIKGEPTPEDGYPGAYIDELAARVKTAEPGILDLPEDEQVTVARDRGYEFQLGDLQASLVKFNVHFDVWFSERTLHAAGEDGAPSLVDEAVDRLREQGHVFDQEGAVWVRTTDFGDDKDRVIRRSNGEYTYFAADAAYYLNKGDRGFAHKIYLLGADHHGYVHRLKALAGAAGDDPEKDIEVLIGQLVSVNGARLSKRAGNIIELDDLRDWLGTDALRYSLARYPADSPLTLDPEILRKRTNDNPVFYVQYAHARTHNVARNAADSGVMRDAFAPELLDHETESALLGALQEFPRLVAFAAELREPHRVARYLEELASLYHRWYDSCRVTPLGDEEITDLHRTRLWLNDATGQVLRNGLDLLGVSAPERM</sequence>
<evidence type="ECO:0000313" key="13">
    <source>
        <dbReference type="EMBL" id="MDJ1113024.1"/>
    </source>
</evidence>
<evidence type="ECO:0000256" key="1">
    <source>
        <dbReference type="ARBA" id="ARBA00005594"/>
    </source>
</evidence>
<dbReference type="InterPro" id="IPR035684">
    <property type="entry name" value="ArgRS_core"/>
</dbReference>
<reference evidence="13 14" key="1">
    <citation type="submission" date="2023-05" db="EMBL/GenBank/DDBJ databases">
        <title>Microbacterium dauci sp.nov., Isolated from Carrot Rhizosphere Soil.</title>
        <authorList>
            <person name="Xiao Z."/>
            <person name="Zheng J."/>
        </authorList>
    </citation>
    <scope>NUCLEOTIDE SEQUENCE [LARGE SCALE GENOMIC DNA]</scope>
    <source>
        <strain evidence="13 14">LX3-4</strain>
    </source>
</reference>
<evidence type="ECO:0000259" key="12">
    <source>
        <dbReference type="SMART" id="SM01016"/>
    </source>
</evidence>
<evidence type="ECO:0000256" key="9">
    <source>
        <dbReference type="HAMAP-Rule" id="MF_00123"/>
    </source>
</evidence>
<dbReference type="InterPro" id="IPR001278">
    <property type="entry name" value="Arg-tRNA-ligase"/>
</dbReference>
<dbReference type="HAMAP" id="MF_00123">
    <property type="entry name" value="Arg_tRNA_synth"/>
    <property type="match status" value="1"/>
</dbReference>
<proteinExistence type="inferred from homology"/>
<evidence type="ECO:0000256" key="10">
    <source>
        <dbReference type="RuleBase" id="RU363038"/>
    </source>
</evidence>
<dbReference type="InterPro" id="IPR001412">
    <property type="entry name" value="aa-tRNA-synth_I_CS"/>
</dbReference>
<dbReference type="SUPFAM" id="SSF55190">
    <property type="entry name" value="Arginyl-tRNA synthetase (ArgRS), N-terminal 'additional' domain"/>
    <property type="match status" value="1"/>
</dbReference>
<dbReference type="InterPro" id="IPR005148">
    <property type="entry name" value="Arg-tRNA-synth_N"/>
</dbReference>
<evidence type="ECO:0000256" key="8">
    <source>
        <dbReference type="ARBA" id="ARBA00049339"/>
    </source>
</evidence>
<evidence type="ECO:0000256" key="6">
    <source>
        <dbReference type="ARBA" id="ARBA00022917"/>
    </source>
</evidence>
<evidence type="ECO:0000313" key="14">
    <source>
        <dbReference type="Proteomes" id="UP001321481"/>
    </source>
</evidence>
<dbReference type="Pfam" id="PF00750">
    <property type="entry name" value="tRNA-synt_1d"/>
    <property type="match status" value="2"/>
</dbReference>
<keyword evidence="5 9" id="KW-0067">ATP-binding</keyword>
<dbReference type="Pfam" id="PF05746">
    <property type="entry name" value="DALR_1"/>
    <property type="match status" value="1"/>
</dbReference>